<dbReference type="GO" id="GO:0050291">
    <property type="term" value="F:sphingosine N-acyltransferase activity"/>
    <property type="evidence" value="ECO:0007669"/>
    <property type="project" value="InterPro"/>
</dbReference>
<keyword evidence="4 9" id="KW-0812">Transmembrane</keyword>
<keyword evidence="7 9" id="KW-0472">Membrane</keyword>
<dbReference type="PROSITE" id="PS50922">
    <property type="entry name" value="TLC"/>
    <property type="match status" value="1"/>
</dbReference>
<feature type="region of interest" description="Disordered" evidence="10">
    <location>
        <begin position="1"/>
        <end position="32"/>
    </location>
</feature>
<feature type="domain" description="TLC" evidence="12">
    <location>
        <begin position="169"/>
        <end position="385"/>
    </location>
</feature>
<evidence type="ECO:0000313" key="13">
    <source>
        <dbReference type="EMBL" id="CDF89998.1"/>
    </source>
</evidence>
<dbReference type="InterPro" id="IPR006634">
    <property type="entry name" value="TLC-dom"/>
</dbReference>
<feature type="transmembrane region" description="Helical" evidence="11">
    <location>
        <begin position="181"/>
        <end position="203"/>
    </location>
</feature>
<evidence type="ECO:0000259" key="12">
    <source>
        <dbReference type="PROSITE" id="PS50922"/>
    </source>
</evidence>
<feature type="compositionally biased region" description="Basic and acidic residues" evidence="10">
    <location>
        <begin position="407"/>
        <end position="419"/>
    </location>
</feature>
<evidence type="ECO:0000313" key="14">
    <source>
        <dbReference type="Proteomes" id="UP000019375"/>
    </source>
</evidence>
<dbReference type="PIRSF" id="PIRSF005225">
    <property type="entry name" value="LAG1_LAC1"/>
    <property type="match status" value="1"/>
</dbReference>
<dbReference type="OrthoDB" id="3053196at2759"/>
<dbReference type="GO" id="GO:0046513">
    <property type="term" value="P:ceramide biosynthetic process"/>
    <property type="evidence" value="ECO:0007669"/>
    <property type="project" value="InterPro"/>
</dbReference>
<evidence type="ECO:0000256" key="8">
    <source>
        <dbReference type="ARBA" id="ARBA00023180"/>
    </source>
</evidence>
<feature type="transmembrane region" description="Helical" evidence="11">
    <location>
        <begin position="357"/>
        <end position="381"/>
    </location>
</feature>
<feature type="transmembrane region" description="Helical" evidence="11">
    <location>
        <begin position="299"/>
        <end position="318"/>
    </location>
</feature>
<evidence type="ECO:0000256" key="5">
    <source>
        <dbReference type="ARBA" id="ARBA00022824"/>
    </source>
</evidence>
<evidence type="ECO:0000256" key="7">
    <source>
        <dbReference type="ARBA" id="ARBA00023136"/>
    </source>
</evidence>
<dbReference type="SMART" id="SM00724">
    <property type="entry name" value="TLC"/>
    <property type="match status" value="1"/>
</dbReference>
<dbReference type="InterPro" id="IPR016439">
    <property type="entry name" value="Lag1/Lac1-like"/>
</dbReference>
<evidence type="ECO:0000256" key="9">
    <source>
        <dbReference type="PROSITE-ProRule" id="PRU00205"/>
    </source>
</evidence>
<feature type="transmembrane region" description="Helical" evidence="11">
    <location>
        <begin position="223"/>
        <end position="241"/>
    </location>
</feature>
<dbReference type="EMBL" id="HG316458">
    <property type="protein sequence ID" value="CDF89998.1"/>
    <property type="molecule type" value="Genomic_DNA"/>
</dbReference>
<dbReference type="AlphaFoldDB" id="A0A8J2T8D6"/>
<dbReference type="Pfam" id="PF03798">
    <property type="entry name" value="TRAM_LAG1_CLN8"/>
    <property type="match status" value="1"/>
</dbReference>
<reference evidence="14" key="1">
    <citation type="journal article" date="2013" name="Genome Announc.">
        <title>Genome sequence of the food spoilage yeast Zygosaccharomyces bailii CLIB 213(T).</title>
        <authorList>
            <person name="Galeote V."/>
            <person name="Bigey F."/>
            <person name="Devillers H."/>
            <person name="Neuveglise C."/>
            <person name="Dequin S."/>
        </authorList>
    </citation>
    <scope>NUCLEOTIDE SEQUENCE [LARGE SCALE GENOMIC DNA]</scope>
    <source>
        <strain evidence="14">CLIB 213 / ATCC 58445 / CBS 680 / CCRC 21525 / NBRC 1098 / NCYC 1416 / NRRL Y-2227</strain>
    </source>
</reference>
<feature type="transmembrane region" description="Helical" evidence="11">
    <location>
        <begin position="85"/>
        <end position="102"/>
    </location>
</feature>
<organism evidence="13 14">
    <name type="scientific">Zygosaccharomyces bailii (strain CLIB 213 / ATCC 58445 / CBS 680 / BCRC 21525 / NBRC 1098 / NCYC 1416 / NRRL Y-2227)</name>
    <dbReference type="NCBI Taxonomy" id="1333698"/>
    <lineage>
        <taxon>Eukaryota</taxon>
        <taxon>Fungi</taxon>
        <taxon>Dikarya</taxon>
        <taxon>Ascomycota</taxon>
        <taxon>Saccharomycotina</taxon>
        <taxon>Saccharomycetes</taxon>
        <taxon>Saccharomycetales</taxon>
        <taxon>Saccharomycetaceae</taxon>
        <taxon>Zygosaccharomyces</taxon>
    </lineage>
</organism>
<evidence type="ECO:0000256" key="3">
    <source>
        <dbReference type="ARBA" id="ARBA00022679"/>
    </source>
</evidence>
<gene>
    <name evidence="13" type="ORF">BN860_06524g</name>
</gene>
<feature type="transmembrane region" description="Helical" evidence="11">
    <location>
        <begin position="253"/>
        <end position="270"/>
    </location>
</feature>
<proteinExistence type="inferred from homology"/>
<dbReference type="PANTHER" id="PTHR12560:SF11">
    <property type="entry name" value="CERAMIDE SYNTHASE LAC1-RELATED"/>
    <property type="match status" value="1"/>
</dbReference>
<evidence type="ECO:0000256" key="2">
    <source>
        <dbReference type="ARBA" id="ARBA00009808"/>
    </source>
</evidence>
<evidence type="ECO:0000256" key="6">
    <source>
        <dbReference type="ARBA" id="ARBA00022989"/>
    </source>
</evidence>
<evidence type="ECO:0000256" key="10">
    <source>
        <dbReference type="SAM" id="MobiDB-lite"/>
    </source>
</evidence>
<evidence type="ECO:0000256" key="11">
    <source>
        <dbReference type="SAM" id="Phobius"/>
    </source>
</evidence>
<name>A0A8J2T8D6_ZYGB2</name>
<evidence type="ECO:0000256" key="1">
    <source>
        <dbReference type="ARBA" id="ARBA00004477"/>
    </source>
</evidence>
<keyword evidence="6 11" id="KW-1133">Transmembrane helix</keyword>
<keyword evidence="3" id="KW-0808">Transferase</keyword>
<sequence>MSGHLKPMTSAGKLRSNARTRRTSSVGRIELGDTVPGLGTMLESRASKDASNKRMKMLATASKDDMDLLQKFWLTYREMSYRHSWLTPLLILATVYCAYFLSGNLTPSNPLHMFVSISYQIGDTDQYGKGIKDLCFIFFYMIFFTFLREFLMEVVIRPLTLSLNVTSPHRIKRMMEQVYTIFYYGLSGPVGLYIMYHSDLWFFETAPMYTTYPDFTNNYEYKLFYLGQAAFWAQQACVLVLQLEKPRKDYKELVFHHIVTLLLIWSSYVFHFTKMGLPIYVTMDISDFWLALSKSLNYLDHLLTPLIFIIFVFHWVYLRHWINLKILWSVLTEFRTEGNYVLNFAAQQYKCWISLPIVFVLIAALQLVNIYWLACIVRILYRLLWKGIQKDERSDSESDEEPPAPLKSEEGLTNKEKAL</sequence>
<keyword evidence="5" id="KW-0256">Endoplasmic reticulum</keyword>
<evidence type="ECO:0000256" key="4">
    <source>
        <dbReference type="ARBA" id="ARBA00022692"/>
    </source>
</evidence>
<dbReference type="GO" id="GO:0005789">
    <property type="term" value="C:endoplasmic reticulum membrane"/>
    <property type="evidence" value="ECO:0007669"/>
    <property type="project" value="UniProtKB-SubCell"/>
</dbReference>
<keyword evidence="14" id="KW-1185">Reference proteome</keyword>
<dbReference type="PANTHER" id="PTHR12560">
    <property type="entry name" value="LONGEVITY ASSURANCE FACTOR 1 LAG1"/>
    <property type="match status" value="1"/>
</dbReference>
<feature type="region of interest" description="Disordered" evidence="10">
    <location>
        <begin position="391"/>
        <end position="419"/>
    </location>
</feature>
<protein>
    <submittedName>
        <fullName evidence="13">ZYBA0S05-06524g1_1</fullName>
    </submittedName>
</protein>
<comment type="similarity">
    <text evidence="2">Belongs to the sphingosine N-acyltransferase family.</text>
</comment>
<comment type="subcellular location">
    <subcellularLocation>
        <location evidence="1">Endoplasmic reticulum membrane</location>
        <topology evidence="1">Multi-pass membrane protein</topology>
    </subcellularLocation>
</comment>
<keyword evidence="8" id="KW-0325">Glycoprotein</keyword>
<dbReference type="Proteomes" id="UP000019375">
    <property type="component" value="Unassembled WGS sequence"/>
</dbReference>
<accession>A0A8J2T8D6</accession>
<feature type="transmembrane region" description="Helical" evidence="11">
    <location>
        <begin position="137"/>
        <end position="160"/>
    </location>
</feature>